<dbReference type="InterPro" id="IPR027417">
    <property type="entry name" value="P-loop_NTPase"/>
</dbReference>
<evidence type="ECO:0000256" key="1">
    <source>
        <dbReference type="ARBA" id="ARBA00022448"/>
    </source>
</evidence>
<dbReference type="GO" id="GO:0016887">
    <property type="term" value="F:ATP hydrolysis activity"/>
    <property type="evidence" value="ECO:0007669"/>
    <property type="project" value="InterPro"/>
</dbReference>
<dbReference type="InterPro" id="IPR013611">
    <property type="entry name" value="Transp-assoc_OB_typ2"/>
</dbReference>
<dbReference type="Pfam" id="PF00005">
    <property type="entry name" value="ABC_tran"/>
    <property type="match status" value="1"/>
</dbReference>
<evidence type="ECO:0000256" key="6">
    <source>
        <dbReference type="ARBA" id="ARBA00023004"/>
    </source>
</evidence>
<evidence type="ECO:0000313" key="11">
    <source>
        <dbReference type="EMBL" id="SCF37786.1"/>
    </source>
</evidence>
<keyword evidence="3" id="KW-0410">Iron transport</keyword>
<evidence type="ECO:0000256" key="3">
    <source>
        <dbReference type="ARBA" id="ARBA00022496"/>
    </source>
</evidence>
<dbReference type="GO" id="GO:0015418">
    <property type="term" value="F:ABC-type quaternary ammonium compound transporting activity"/>
    <property type="evidence" value="ECO:0007669"/>
    <property type="project" value="UniProtKB-EC"/>
</dbReference>
<evidence type="ECO:0000256" key="4">
    <source>
        <dbReference type="ARBA" id="ARBA00022741"/>
    </source>
</evidence>
<evidence type="ECO:0000256" key="8">
    <source>
        <dbReference type="ARBA" id="ARBA00023136"/>
    </source>
</evidence>
<accession>A0A1C4ZY24</accession>
<feature type="domain" description="ABC transporter" evidence="10">
    <location>
        <begin position="4"/>
        <end position="234"/>
    </location>
</feature>
<gene>
    <name evidence="11" type="ORF">GA0074696_5054</name>
</gene>
<evidence type="ECO:0000256" key="9">
    <source>
        <dbReference type="ARBA" id="ARBA00066388"/>
    </source>
</evidence>
<keyword evidence="5 11" id="KW-0067">ATP-binding</keyword>
<dbReference type="SUPFAM" id="SSF50331">
    <property type="entry name" value="MOP-like"/>
    <property type="match status" value="1"/>
</dbReference>
<dbReference type="PROSITE" id="PS50893">
    <property type="entry name" value="ABC_TRANSPORTER_2"/>
    <property type="match status" value="1"/>
</dbReference>
<dbReference type="Pfam" id="PF08402">
    <property type="entry name" value="TOBE_2"/>
    <property type="match status" value="1"/>
</dbReference>
<dbReference type="InterPro" id="IPR050093">
    <property type="entry name" value="ABC_SmlMolc_Importer"/>
</dbReference>
<dbReference type="PANTHER" id="PTHR42781">
    <property type="entry name" value="SPERMIDINE/PUTRESCINE IMPORT ATP-BINDING PROTEIN POTA"/>
    <property type="match status" value="1"/>
</dbReference>
<dbReference type="SMART" id="SM00382">
    <property type="entry name" value="AAA"/>
    <property type="match status" value="1"/>
</dbReference>
<organism evidence="11 12">
    <name type="scientific">Micromonospora purpureochromogenes</name>
    <dbReference type="NCBI Taxonomy" id="47872"/>
    <lineage>
        <taxon>Bacteria</taxon>
        <taxon>Bacillati</taxon>
        <taxon>Actinomycetota</taxon>
        <taxon>Actinomycetes</taxon>
        <taxon>Micromonosporales</taxon>
        <taxon>Micromonosporaceae</taxon>
        <taxon>Micromonospora</taxon>
    </lineage>
</organism>
<dbReference type="InterPro" id="IPR003439">
    <property type="entry name" value="ABC_transporter-like_ATP-bd"/>
</dbReference>
<name>A0A1C4ZY24_9ACTN</name>
<evidence type="ECO:0000313" key="12">
    <source>
        <dbReference type="Proteomes" id="UP000198228"/>
    </source>
</evidence>
<dbReference type="InterPro" id="IPR017871">
    <property type="entry name" value="ABC_transporter-like_CS"/>
</dbReference>
<dbReference type="InterPro" id="IPR015853">
    <property type="entry name" value="ABC_transpr_FbpC"/>
</dbReference>
<evidence type="ECO:0000256" key="5">
    <source>
        <dbReference type="ARBA" id="ARBA00022840"/>
    </source>
</evidence>
<dbReference type="EC" id="7.6.2.9" evidence="9"/>
<sequence length="362" mass="37549">MSEVVLTGVVKRYGPVTALDGVDLTVPAGALTAVLGPSGCGKTTLLRCLAGFERLDAGAIRVDGREVAGPGRHLPAHRRRIAVVPQEGALFPHLTVAANISYGLDRADRRGDRVDEVLALVGLAGYGDRMPHQLSGGQQQRVAVARALAPRPSLVLLDEPFSALDAGLRAGLRHDVREALRADGATAVLVTHDQGEALSVADRVVVLRSGRVVQSATPSTLYREPADPWVAGFVGDAVLLPAVASAGAARTPLGTLPIAGPTVDGPVTVLVRPEQLRLAPASGTDAATATVLRHDFHGHDALLALRLADDTRVTARVWDSTDPVEVGAEVAVRVDGPVRAWPATPVPAPAGAANPRPVHPVA</sequence>
<evidence type="ECO:0000256" key="2">
    <source>
        <dbReference type="ARBA" id="ARBA00022475"/>
    </source>
</evidence>
<protein>
    <recommendedName>
        <fullName evidence="9">ABC-type quaternary amine transporter</fullName>
        <ecNumber evidence="9">7.6.2.9</ecNumber>
    </recommendedName>
</protein>
<dbReference type="Proteomes" id="UP000198228">
    <property type="component" value="Chromosome I"/>
</dbReference>
<proteinExistence type="predicted"/>
<dbReference type="RefSeq" id="WP_088963340.1">
    <property type="nucleotide sequence ID" value="NZ_LT607410.1"/>
</dbReference>
<dbReference type="AlphaFoldDB" id="A0A1C4ZY24"/>
<dbReference type="GO" id="GO:0043190">
    <property type="term" value="C:ATP-binding cassette (ABC) transporter complex"/>
    <property type="evidence" value="ECO:0007669"/>
    <property type="project" value="InterPro"/>
</dbReference>
<keyword evidence="2" id="KW-1003">Cell membrane</keyword>
<keyword evidence="4" id="KW-0547">Nucleotide-binding</keyword>
<dbReference type="GO" id="GO:0015408">
    <property type="term" value="F:ABC-type ferric iron transporter activity"/>
    <property type="evidence" value="ECO:0007669"/>
    <property type="project" value="InterPro"/>
</dbReference>
<dbReference type="InterPro" id="IPR008995">
    <property type="entry name" value="Mo/tungstate-bd_C_term_dom"/>
</dbReference>
<keyword evidence="8" id="KW-0472">Membrane</keyword>
<dbReference type="CDD" id="cd03259">
    <property type="entry name" value="ABC_Carb_Solutes_like"/>
    <property type="match status" value="1"/>
</dbReference>
<dbReference type="PANTHER" id="PTHR42781:SF4">
    <property type="entry name" value="SPERMIDINE_PUTRESCINE IMPORT ATP-BINDING PROTEIN POTA"/>
    <property type="match status" value="1"/>
</dbReference>
<dbReference type="EMBL" id="LT607410">
    <property type="protein sequence ID" value="SCF37786.1"/>
    <property type="molecule type" value="Genomic_DNA"/>
</dbReference>
<reference evidence="11 12" key="1">
    <citation type="submission" date="2016-06" db="EMBL/GenBank/DDBJ databases">
        <authorList>
            <person name="Kjaerup R.B."/>
            <person name="Dalgaard T.S."/>
            <person name="Juul-Madsen H.R."/>
        </authorList>
    </citation>
    <scope>NUCLEOTIDE SEQUENCE [LARGE SCALE GENOMIC DNA]</scope>
    <source>
        <strain evidence="11 12">DSM 43821</strain>
    </source>
</reference>
<dbReference type="Gene3D" id="3.40.50.300">
    <property type="entry name" value="P-loop containing nucleotide triphosphate hydrolases"/>
    <property type="match status" value="1"/>
</dbReference>
<keyword evidence="6" id="KW-0408">Iron</keyword>
<dbReference type="FunFam" id="3.40.50.300:FF:000425">
    <property type="entry name" value="Probable ABC transporter, ATP-binding subunit"/>
    <property type="match status" value="1"/>
</dbReference>
<keyword evidence="1" id="KW-0813">Transport</keyword>
<keyword evidence="7" id="KW-0406">Ion transport</keyword>
<evidence type="ECO:0000256" key="7">
    <source>
        <dbReference type="ARBA" id="ARBA00023065"/>
    </source>
</evidence>
<dbReference type="PROSITE" id="PS00211">
    <property type="entry name" value="ABC_TRANSPORTER_1"/>
    <property type="match status" value="1"/>
</dbReference>
<dbReference type="InterPro" id="IPR003593">
    <property type="entry name" value="AAA+_ATPase"/>
</dbReference>
<dbReference type="SUPFAM" id="SSF52540">
    <property type="entry name" value="P-loop containing nucleoside triphosphate hydrolases"/>
    <property type="match status" value="1"/>
</dbReference>
<dbReference type="GO" id="GO:0005524">
    <property type="term" value="F:ATP binding"/>
    <property type="evidence" value="ECO:0007669"/>
    <property type="project" value="UniProtKB-KW"/>
</dbReference>
<evidence type="ECO:0000259" key="10">
    <source>
        <dbReference type="PROSITE" id="PS50893"/>
    </source>
</evidence>